<gene>
    <name evidence="2" type="ORF">CKO28_02450</name>
</gene>
<dbReference type="RefSeq" id="WP_200338960.1">
    <property type="nucleotide sequence ID" value="NZ_NRRL01000003.1"/>
</dbReference>
<dbReference type="Pfam" id="PF06864">
    <property type="entry name" value="PAP_PilO"/>
    <property type="match status" value="1"/>
</dbReference>
<name>A0ABS1D9V5_9PROT</name>
<feature type="transmembrane region" description="Helical" evidence="1">
    <location>
        <begin position="189"/>
        <end position="210"/>
    </location>
</feature>
<dbReference type="EMBL" id="NRRL01000003">
    <property type="protein sequence ID" value="MBK1666902.1"/>
    <property type="molecule type" value="Genomic_DNA"/>
</dbReference>
<proteinExistence type="predicted"/>
<evidence type="ECO:0000313" key="3">
    <source>
        <dbReference type="Proteomes" id="UP001296873"/>
    </source>
</evidence>
<dbReference type="InterPro" id="IPR009663">
    <property type="entry name" value="PAP_PilO"/>
</dbReference>
<comment type="caution">
    <text evidence="2">The sequence shown here is derived from an EMBL/GenBank/DDBJ whole genome shotgun (WGS) entry which is preliminary data.</text>
</comment>
<organism evidence="2 3">
    <name type="scientific">Rhodovibrio sodomensis</name>
    <dbReference type="NCBI Taxonomy" id="1088"/>
    <lineage>
        <taxon>Bacteria</taxon>
        <taxon>Pseudomonadati</taxon>
        <taxon>Pseudomonadota</taxon>
        <taxon>Alphaproteobacteria</taxon>
        <taxon>Rhodospirillales</taxon>
        <taxon>Rhodovibrionaceae</taxon>
        <taxon>Rhodovibrio</taxon>
    </lineage>
</organism>
<evidence type="ECO:0008006" key="4">
    <source>
        <dbReference type="Google" id="ProtNLM"/>
    </source>
</evidence>
<keyword evidence="1" id="KW-1133">Transmembrane helix</keyword>
<keyword evidence="1" id="KW-0472">Membrane</keyword>
<evidence type="ECO:0000256" key="1">
    <source>
        <dbReference type="SAM" id="Phobius"/>
    </source>
</evidence>
<sequence>MARKQRTRTKQKAETASLGSPRALRLGRAKFAVGLFWQVAASHATIAREAKELAANPKVQADLFVACRAPSASFALAREDDGTKPGMIAAAAALIPAVDAANWLLAAELGGGYWVVAIRDRAVVPGTDLYFTDAEAAQATFADLLDQGGWNRVIAPEDWASDASSLDVVAALKSAKGPKLDRTSSARKLLTFGLVVVGGAALMMTGMWAWNSYQQAQQRAEYERIMEQRAKLKRKEVRPIPAPTPWVKQPHAGATIRACLDGMQVLPAEAPGYALVSITCEDGEVTHRWQRTNGTVSWFQHWLQSYGPYTSRFSVDASSVRVEIDIRDLAPRGKQKLADAQAVRFELADWAQSLQGESVQGAQVSASNDLDRFRPPTGEDAPKYLPANWASMDFEMVVGTPSIWASALQSIPGTVIDTVEFNAADSQFLVNGEIYVRD</sequence>
<reference evidence="2 3" key="1">
    <citation type="journal article" date="2020" name="Microorganisms">
        <title>Osmotic Adaptation and Compatible Solute Biosynthesis of Phototrophic Bacteria as Revealed from Genome Analyses.</title>
        <authorList>
            <person name="Imhoff J.F."/>
            <person name="Rahn T."/>
            <person name="Kunzel S."/>
            <person name="Keller A."/>
            <person name="Neulinger S.C."/>
        </authorList>
    </citation>
    <scope>NUCLEOTIDE SEQUENCE [LARGE SCALE GENOMIC DNA]</scope>
    <source>
        <strain evidence="2 3">DSM 9895</strain>
    </source>
</reference>
<keyword evidence="1" id="KW-0812">Transmembrane</keyword>
<keyword evidence="3" id="KW-1185">Reference proteome</keyword>
<protein>
    <recommendedName>
        <fullName evidence="4">Pilin accessory protein (PilO)</fullName>
    </recommendedName>
</protein>
<dbReference type="Proteomes" id="UP001296873">
    <property type="component" value="Unassembled WGS sequence"/>
</dbReference>
<evidence type="ECO:0000313" key="2">
    <source>
        <dbReference type="EMBL" id="MBK1666902.1"/>
    </source>
</evidence>
<accession>A0ABS1D9V5</accession>